<dbReference type="Gene3D" id="3.40.1160.10">
    <property type="entry name" value="Acetylglutamate kinase-like"/>
    <property type="match status" value="1"/>
</dbReference>
<dbReference type="UniPathway" id="UPA00068">
    <property type="reaction ID" value="UER00107"/>
</dbReference>
<proteinExistence type="inferred from homology"/>
<dbReference type="PANTHER" id="PTHR23342:SF0">
    <property type="entry name" value="N-ACETYLGLUTAMATE SYNTHASE, MITOCHONDRIAL"/>
    <property type="match status" value="1"/>
</dbReference>
<dbReference type="InterPro" id="IPR004662">
    <property type="entry name" value="AcgluKinase_fam"/>
</dbReference>
<accession>A0A1G4NUQ2</accession>
<comment type="catalytic activity">
    <reaction evidence="8">
        <text>N-acetyl-L-glutamate + ATP = N-acetyl-L-glutamyl 5-phosphate + ADP</text>
        <dbReference type="Rhea" id="RHEA:14629"/>
        <dbReference type="ChEBI" id="CHEBI:30616"/>
        <dbReference type="ChEBI" id="CHEBI:44337"/>
        <dbReference type="ChEBI" id="CHEBI:57936"/>
        <dbReference type="ChEBI" id="CHEBI:456216"/>
        <dbReference type="EC" id="2.7.2.8"/>
    </reaction>
</comment>
<dbReference type="EC" id="2.7.2.8" evidence="8"/>
<dbReference type="GO" id="GO:0042450">
    <property type="term" value="P:L-arginine biosynthetic process via ornithine"/>
    <property type="evidence" value="ECO:0007669"/>
    <property type="project" value="UniProtKB-UniRule"/>
</dbReference>
<feature type="site" description="Transition state stabilizer" evidence="8">
    <location>
        <position position="235"/>
    </location>
</feature>
<feature type="domain" description="Aspartate/glutamate/uridylate kinase" evidence="9">
    <location>
        <begin position="18"/>
        <end position="253"/>
    </location>
</feature>
<dbReference type="NCBIfam" id="TIGR00761">
    <property type="entry name" value="argB"/>
    <property type="match status" value="1"/>
</dbReference>
<gene>
    <name evidence="8 10" type="primary">argB</name>
    <name evidence="10" type="ORF">HV00480_200</name>
</gene>
<evidence type="ECO:0000256" key="5">
    <source>
        <dbReference type="ARBA" id="ARBA00022741"/>
    </source>
</evidence>
<dbReference type="InterPro" id="IPR001048">
    <property type="entry name" value="Asp/Glu/Uridylate_kinase"/>
</dbReference>
<name>A0A1G4NUQ2_9FLOR</name>
<dbReference type="RefSeq" id="YP_009313985.1">
    <property type="nucleotide sequence ID" value="NC_031659.1"/>
</dbReference>
<dbReference type="Pfam" id="PF00696">
    <property type="entry name" value="AA_kinase"/>
    <property type="match status" value="1"/>
</dbReference>
<comment type="subcellular location">
    <subcellularLocation>
        <location evidence="8">Plastid</location>
        <location evidence="8">Chloroplast</location>
    </subcellularLocation>
</comment>
<keyword evidence="2 8" id="KW-0055">Arginine biosynthesis</keyword>
<protein>
    <recommendedName>
        <fullName evidence="8">Acetylglutamate kinase</fullName>
        <ecNumber evidence="8">2.7.2.8</ecNumber>
    </recommendedName>
    <alternativeName>
        <fullName evidence="8">N-acetyl-L-glutamate 5-phosphotransferase</fullName>
    </alternativeName>
    <alternativeName>
        <fullName evidence="8">NAG kinase</fullName>
        <shortName evidence="8">NAGK</shortName>
    </alternativeName>
</protein>
<feature type="binding site" evidence="8">
    <location>
        <position position="79"/>
    </location>
    <ligand>
        <name>substrate</name>
    </ligand>
</feature>
<comment type="similarity">
    <text evidence="8">Belongs to the acetylglutamate kinase family. ArgB subfamily.</text>
</comment>
<dbReference type="InterPro" id="IPR037528">
    <property type="entry name" value="ArgB"/>
</dbReference>
<reference evidence="10" key="2">
    <citation type="submission" date="2016-10" db="EMBL/GenBank/DDBJ databases">
        <authorList>
            <person name="de Groot N.N."/>
        </authorList>
    </citation>
    <scope>NUCLEOTIDE SEQUENCE</scope>
    <source>
        <strain evidence="10">HV00480</strain>
    </source>
</reference>
<dbReference type="InterPro" id="IPR036393">
    <property type="entry name" value="AceGlu_kinase-like_sf"/>
</dbReference>
<keyword evidence="10" id="KW-0934">Plastid</keyword>
<evidence type="ECO:0000313" key="10">
    <source>
        <dbReference type="EMBL" id="SCW22239.1"/>
    </source>
</evidence>
<reference evidence="10" key="1">
    <citation type="submission" date="2016-10" db="EMBL/GenBank/DDBJ databases">
        <title>Chloroplast genomes as a tool to resolve red algal phylogenies: a case study in the Nemaliales.</title>
        <authorList>
            <person name="Costa J.F."/>
            <person name="Lin S.M."/>
            <person name="Macaya E.C."/>
            <person name="Fernandez-Garcia C."/>
            <person name="Verbruggen H."/>
        </authorList>
    </citation>
    <scope>NUCLEOTIDE SEQUENCE</scope>
    <source>
        <strain evidence="10">HV00480</strain>
    </source>
</reference>
<keyword evidence="3 8" id="KW-0028">Amino-acid biosynthesis</keyword>
<dbReference type="GeneID" id="29999123"/>
<comment type="pathway">
    <text evidence="1 8">Amino-acid biosynthesis; L-arginine biosynthesis; N(2)-acetyl-L-ornithine from L-glutamate: step 2/4.</text>
</comment>
<feature type="binding site" evidence="8">
    <location>
        <position position="172"/>
    </location>
    <ligand>
        <name>substrate</name>
    </ligand>
</feature>
<evidence type="ECO:0000256" key="8">
    <source>
        <dbReference type="HAMAP-Rule" id="MF_00082"/>
    </source>
</evidence>
<evidence type="ECO:0000256" key="4">
    <source>
        <dbReference type="ARBA" id="ARBA00022679"/>
    </source>
</evidence>
<dbReference type="AlphaFoldDB" id="A0A1G4NUQ2"/>
<dbReference type="HAMAP" id="MF_00082">
    <property type="entry name" value="ArgB"/>
    <property type="match status" value="1"/>
</dbReference>
<dbReference type="PANTHER" id="PTHR23342">
    <property type="entry name" value="N-ACETYLGLUTAMATE SYNTHASE"/>
    <property type="match status" value="1"/>
</dbReference>
<dbReference type="GO" id="GO:0003991">
    <property type="term" value="F:acetylglutamate kinase activity"/>
    <property type="evidence" value="ECO:0007669"/>
    <property type="project" value="UniProtKB-UniRule"/>
</dbReference>
<evidence type="ECO:0000256" key="1">
    <source>
        <dbReference type="ARBA" id="ARBA00004828"/>
    </source>
</evidence>
<organism evidence="10">
    <name type="scientific">Hommersandiophycus borowitzkae</name>
    <dbReference type="NCBI Taxonomy" id="268573"/>
    <lineage>
        <taxon>Eukaryota</taxon>
        <taxon>Rhodophyta</taxon>
        <taxon>Florideophyceae</taxon>
        <taxon>Nemaliophycidae</taxon>
        <taxon>Nemaliales</taxon>
        <taxon>Liagoraceae</taxon>
        <taxon>Hommersandiophycus</taxon>
    </lineage>
</organism>
<evidence type="ECO:0000256" key="6">
    <source>
        <dbReference type="ARBA" id="ARBA00022777"/>
    </source>
</evidence>
<feature type="binding site" evidence="8">
    <location>
        <begin position="57"/>
        <end position="58"/>
    </location>
    <ligand>
        <name>substrate</name>
    </ligand>
</feature>
<dbReference type="SUPFAM" id="SSF53633">
    <property type="entry name" value="Carbamate kinase-like"/>
    <property type="match status" value="1"/>
</dbReference>
<keyword evidence="6 8" id="KW-0418">Kinase</keyword>
<keyword evidence="5 8" id="KW-0547">Nucleotide-binding</keyword>
<dbReference type="GO" id="GO:0009507">
    <property type="term" value="C:chloroplast"/>
    <property type="evidence" value="ECO:0007669"/>
    <property type="project" value="UniProtKB-SubCell"/>
</dbReference>
<dbReference type="PIRSF" id="PIRSF000728">
    <property type="entry name" value="NAGK"/>
    <property type="match status" value="1"/>
</dbReference>
<dbReference type="EMBL" id="LT622867">
    <property type="protein sequence ID" value="SCW22239.1"/>
    <property type="molecule type" value="Genomic_DNA"/>
</dbReference>
<evidence type="ECO:0000256" key="2">
    <source>
        <dbReference type="ARBA" id="ARBA00022571"/>
    </source>
</evidence>
<feature type="site" description="Transition state stabilizer" evidence="8">
    <location>
        <position position="22"/>
    </location>
</feature>
<geneLocation type="chloroplast" evidence="10"/>
<dbReference type="GO" id="GO:0005524">
    <property type="term" value="F:ATP binding"/>
    <property type="evidence" value="ECO:0007669"/>
    <property type="project" value="UniProtKB-UniRule"/>
</dbReference>
<comment type="function">
    <text evidence="8">Catalyzes the ATP-dependent phosphorylation of N-acetyl-L-glutamate.</text>
</comment>
<sequence length="277" mass="29946">MDYSDKIASVIGELGYKSIVVKYGGAAMKDEKLTNHMVQNLILLHKLGLKCIVVHGGGPNINIWLQKLDIKPIFKEGIRITDPITMEIVRMVLIGQVNKDLVALLNKYHANAVGLSGHDSNLIVAEPVDHQSDNCVGNVHSINTEILKLFIDNHYLPVIAPIGVSTEGRSYNINADLVAGAIAKYIEADALIMLTDTPGILEDSNDKSTLLDNLTTSEVCNLIDTGVIYGGMLPKVRSCLNALNNGVSVAKIIDGRIANSLIWSLTNDNSIGTSIHN</sequence>
<evidence type="ECO:0000256" key="7">
    <source>
        <dbReference type="ARBA" id="ARBA00022840"/>
    </source>
</evidence>
<dbReference type="FunFam" id="3.40.1160.10:FF:000004">
    <property type="entry name" value="Acetylglutamate kinase"/>
    <property type="match status" value="1"/>
</dbReference>
<dbReference type="PRINTS" id="PR00474">
    <property type="entry name" value="GLU5KINASE"/>
</dbReference>
<keyword evidence="10" id="KW-0150">Chloroplast</keyword>
<keyword evidence="4 8" id="KW-0808">Transferase</keyword>
<evidence type="ECO:0000259" key="9">
    <source>
        <dbReference type="Pfam" id="PF00696"/>
    </source>
</evidence>
<dbReference type="InterPro" id="IPR001057">
    <property type="entry name" value="Glu/AcGlu_kinase"/>
</dbReference>
<keyword evidence="7 8" id="KW-0067">ATP-binding</keyword>
<evidence type="ECO:0000256" key="3">
    <source>
        <dbReference type="ARBA" id="ARBA00022605"/>
    </source>
</evidence>